<dbReference type="SUPFAM" id="SSF53850">
    <property type="entry name" value="Periplasmic binding protein-like II"/>
    <property type="match status" value="1"/>
</dbReference>
<sequence length="312" mass="33998">MEKTIMAPNNFAEKPITVIVPFSVGGGFDLLARAMEKEAPKYFGQSLVIINKPGGAGAIGWNELVCSNPDGYTLGITGTDLLLLPLYGQTKYQYLTALDPIAQISYSPFVMLVQSDEWQNIDELIEYAKEHPGQIKFGHGGLGSMAHVVGEAFAKSAGINIEQVAFNGTSEATVALLGRHVQIAIMPPISVREQIKSGTVRALAVSSEKRLTDPVLAHIPTFKEQGLDVVFNTRHGIAAPKELPPEVKTKLTEGFKALISDSEFKSSMDSLGVEIEYLGSKESQNKWLEDNVKLTKIVQETGILDRVKDQKK</sequence>
<comment type="similarity">
    <text evidence="1">Belongs to the UPF0065 (bug) family.</text>
</comment>
<reference evidence="2" key="1">
    <citation type="submission" date="2021-11" db="EMBL/GenBank/DDBJ databases">
        <title>Description of a new species Pelosinus isolated from the bottom sediments of Lake Baikal.</title>
        <authorList>
            <person name="Zakharyuk A."/>
        </authorList>
    </citation>
    <scope>NUCLEOTIDE SEQUENCE</scope>
    <source>
        <strain evidence="2">Bkl1</strain>
    </source>
</reference>
<evidence type="ECO:0000313" key="2">
    <source>
        <dbReference type="EMBL" id="MCC5467336.1"/>
    </source>
</evidence>
<organism evidence="2 3">
    <name type="scientific">Pelosinus baikalensis</name>
    <dbReference type="NCBI Taxonomy" id="2892015"/>
    <lineage>
        <taxon>Bacteria</taxon>
        <taxon>Bacillati</taxon>
        <taxon>Bacillota</taxon>
        <taxon>Negativicutes</taxon>
        <taxon>Selenomonadales</taxon>
        <taxon>Sporomusaceae</taxon>
        <taxon>Pelosinus</taxon>
    </lineage>
</organism>
<protein>
    <submittedName>
        <fullName evidence="2">Tripartite tricarboxylate transporter substrate binding protein</fullName>
    </submittedName>
</protein>
<dbReference type="InterPro" id="IPR005064">
    <property type="entry name" value="BUG"/>
</dbReference>
<dbReference type="EMBL" id="JAJHJB010000031">
    <property type="protein sequence ID" value="MCC5467336.1"/>
    <property type="molecule type" value="Genomic_DNA"/>
</dbReference>
<dbReference type="Gene3D" id="3.40.190.10">
    <property type="entry name" value="Periplasmic binding protein-like II"/>
    <property type="match status" value="1"/>
</dbReference>
<gene>
    <name evidence="2" type="ORF">LMF89_18540</name>
</gene>
<dbReference type="PANTHER" id="PTHR42928:SF5">
    <property type="entry name" value="BLR1237 PROTEIN"/>
    <property type="match status" value="1"/>
</dbReference>
<dbReference type="PIRSF" id="PIRSF017082">
    <property type="entry name" value="YflP"/>
    <property type="match status" value="1"/>
</dbReference>
<evidence type="ECO:0000256" key="1">
    <source>
        <dbReference type="ARBA" id="ARBA00006987"/>
    </source>
</evidence>
<name>A0ABS8HXM1_9FIRM</name>
<dbReference type="Pfam" id="PF03401">
    <property type="entry name" value="TctC"/>
    <property type="match status" value="1"/>
</dbReference>
<proteinExistence type="inferred from homology"/>
<dbReference type="Gene3D" id="3.40.190.150">
    <property type="entry name" value="Bordetella uptake gene, domain 1"/>
    <property type="match status" value="1"/>
</dbReference>
<dbReference type="PANTHER" id="PTHR42928">
    <property type="entry name" value="TRICARBOXYLATE-BINDING PROTEIN"/>
    <property type="match status" value="1"/>
</dbReference>
<dbReference type="RefSeq" id="WP_229536372.1">
    <property type="nucleotide sequence ID" value="NZ_JAJHJB010000031.1"/>
</dbReference>
<accession>A0ABS8HXM1</accession>
<evidence type="ECO:0000313" key="3">
    <source>
        <dbReference type="Proteomes" id="UP001165492"/>
    </source>
</evidence>
<comment type="caution">
    <text evidence="2">The sequence shown here is derived from an EMBL/GenBank/DDBJ whole genome shotgun (WGS) entry which is preliminary data.</text>
</comment>
<keyword evidence="3" id="KW-1185">Reference proteome</keyword>
<dbReference type="InterPro" id="IPR042100">
    <property type="entry name" value="Bug_dom1"/>
</dbReference>
<dbReference type="CDD" id="cd07012">
    <property type="entry name" value="PBP2_Bug_TTT"/>
    <property type="match status" value="1"/>
</dbReference>
<dbReference type="Proteomes" id="UP001165492">
    <property type="component" value="Unassembled WGS sequence"/>
</dbReference>